<accession>A0A9X8D8A3</accession>
<dbReference type="SUPFAM" id="SSF56266">
    <property type="entry name" value="DmpA/ArgJ-like"/>
    <property type="match status" value="1"/>
</dbReference>
<dbReference type="RefSeq" id="WP_119551949.1">
    <property type="nucleotide sequence ID" value="NZ_QXMN01000002.1"/>
</dbReference>
<dbReference type="Pfam" id="PF03576">
    <property type="entry name" value="Peptidase_S58"/>
    <property type="match status" value="1"/>
</dbReference>
<dbReference type="Proteomes" id="UP000265619">
    <property type="component" value="Unassembled WGS sequence"/>
</dbReference>
<sequence length="353" mass="36353">MASTTSLPFIGTLPTGMRDAITDVAGVTVGHRTLADGPVQTGVTVIRPHAGDPFRDKVPAAAVVLNGFGKSVGLVQLAELGVLETPIALTNTFSVGTVATAQIRDCVAANPETGRALPTVNPLVFECNDGFLNDIQRLAVTEADYLQALASTDADFAQGSVGAGRGMSSFQLKGGIGSASRRTTVTDGTPYTVGALVLANYGRQPQLVLAGHAVGERLAALQASAEPREPEKGSIIIVIATDAPLDARQLRRLALRAGAGLARTGSVFGHGSGDIVLAFSTAYTVPDRADRPMPAVAMLHDALLDGLFQAAADSTEQAILHALWRATPVTGRDGNHRAALGELLPASSLSPLA</sequence>
<reference evidence="2 3" key="1">
    <citation type="submission" date="2018-09" db="EMBL/GenBank/DDBJ databases">
        <title>Acidovorax cavernicola nov. sp. isolated from Gruta de las Maravillas (Aracena, Spain).</title>
        <authorList>
            <person name="Jurado V."/>
            <person name="Gutierrez-Patricio S."/>
            <person name="Gonzalez-Pimentel J.L."/>
            <person name="Miller A.Z."/>
            <person name="Laiz L."/>
            <person name="Saiz-Jimenez C."/>
        </authorList>
    </citation>
    <scope>NUCLEOTIDE SEQUENCE [LARGE SCALE GENOMIC DNA]</scope>
    <source>
        <strain evidence="2 3">1011MAR4D40.2</strain>
    </source>
</reference>
<dbReference type="AlphaFoldDB" id="A0A9X8D8A3"/>
<dbReference type="PANTHER" id="PTHR36512:SF3">
    <property type="entry name" value="BLR5678 PROTEIN"/>
    <property type="match status" value="1"/>
</dbReference>
<dbReference type="InterPro" id="IPR005321">
    <property type="entry name" value="Peptidase_S58_DmpA"/>
</dbReference>
<proteinExistence type="inferred from homology"/>
<comment type="similarity">
    <text evidence="1">Belongs to the peptidase S58 family.</text>
</comment>
<dbReference type="Gene3D" id="3.60.70.12">
    <property type="entry name" value="L-amino peptidase D-ALA esterase/amidase"/>
    <property type="match status" value="1"/>
</dbReference>
<evidence type="ECO:0000256" key="1">
    <source>
        <dbReference type="ARBA" id="ARBA00007068"/>
    </source>
</evidence>
<protein>
    <submittedName>
        <fullName evidence="2">S58 family peptidase</fullName>
    </submittedName>
</protein>
<dbReference type="InterPro" id="IPR016117">
    <property type="entry name" value="ArgJ-like_dom_sf"/>
</dbReference>
<comment type="caution">
    <text evidence="2">The sequence shown here is derived from an EMBL/GenBank/DDBJ whole genome shotgun (WGS) entry which is preliminary data.</text>
</comment>
<keyword evidence="3" id="KW-1185">Reference proteome</keyword>
<dbReference type="PANTHER" id="PTHR36512">
    <property type="entry name" value="D-AMINOPEPTIDASE"/>
    <property type="match status" value="1"/>
</dbReference>
<dbReference type="CDD" id="cd02253">
    <property type="entry name" value="DmpA"/>
    <property type="match status" value="1"/>
</dbReference>
<dbReference type="GO" id="GO:0004177">
    <property type="term" value="F:aminopeptidase activity"/>
    <property type="evidence" value="ECO:0007669"/>
    <property type="project" value="TreeGrafter"/>
</dbReference>
<dbReference type="EMBL" id="QXMN01000002">
    <property type="protein sequence ID" value="RIX84575.1"/>
    <property type="molecule type" value="Genomic_DNA"/>
</dbReference>
<name>A0A9X8D8A3_9BURK</name>
<evidence type="ECO:0000313" key="3">
    <source>
        <dbReference type="Proteomes" id="UP000265619"/>
    </source>
</evidence>
<organism evidence="2 3">
    <name type="scientific">Acidovorax cavernicola</name>
    <dbReference type="NCBI Taxonomy" id="1675792"/>
    <lineage>
        <taxon>Bacteria</taxon>
        <taxon>Pseudomonadati</taxon>
        <taxon>Pseudomonadota</taxon>
        <taxon>Betaproteobacteria</taxon>
        <taxon>Burkholderiales</taxon>
        <taxon>Comamonadaceae</taxon>
        <taxon>Acidovorax</taxon>
    </lineage>
</organism>
<evidence type="ECO:0000313" key="2">
    <source>
        <dbReference type="EMBL" id="RIX84575.1"/>
    </source>
</evidence>
<gene>
    <name evidence="2" type="ORF">D3H34_02835</name>
</gene>
<dbReference type="OrthoDB" id="9770388at2"/>